<sequence length="67" mass="7651">MEKSVKIVTRENVGTGWCTFTRLVLENGDEVMVSSRRDEDWDGQNILVARPSGNPYRYRGGDEIFKA</sequence>
<dbReference type="EMBL" id="MT141554">
    <property type="protein sequence ID" value="QJA66360.1"/>
    <property type="molecule type" value="Genomic_DNA"/>
</dbReference>
<protein>
    <submittedName>
        <fullName evidence="2">Uncharacterized protein</fullName>
    </submittedName>
</protein>
<accession>A0A6M3KHH5</accession>
<reference evidence="2" key="1">
    <citation type="submission" date="2020-03" db="EMBL/GenBank/DDBJ databases">
        <title>The deep terrestrial virosphere.</title>
        <authorList>
            <person name="Holmfeldt K."/>
            <person name="Nilsson E."/>
            <person name="Simone D."/>
            <person name="Lopez-Fernandez M."/>
            <person name="Wu X."/>
            <person name="de Brujin I."/>
            <person name="Lundin D."/>
            <person name="Andersson A."/>
            <person name="Bertilsson S."/>
            <person name="Dopson M."/>
        </authorList>
    </citation>
    <scope>NUCLEOTIDE SEQUENCE</scope>
    <source>
        <strain evidence="2">MM415A00570</strain>
        <strain evidence="1">MM415B00353</strain>
    </source>
</reference>
<name>A0A6M3KHH5_9ZZZZ</name>
<organism evidence="2">
    <name type="scientific">viral metagenome</name>
    <dbReference type="NCBI Taxonomy" id="1070528"/>
    <lineage>
        <taxon>unclassified sequences</taxon>
        <taxon>metagenomes</taxon>
        <taxon>organismal metagenomes</taxon>
    </lineage>
</organism>
<proteinExistence type="predicted"/>
<evidence type="ECO:0000313" key="2">
    <source>
        <dbReference type="EMBL" id="QJA81220.1"/>
    </source>
</evidence>
<gene>
    <name evidence="2" type="ORF">MM415A00570_0031</name>
    <name evidence="1" type="ORF">MM415B00353_0007</name>
</gene>
<dbReference type="EMBL" id="MT142451">
    <property type="protein sequence ID" value="QJA81220.1"/>
    <property type="molecule type" value="Genomic_DNA"/>
</dbReference>
<dbReference type="AlphaFoldDB" id="A0A6M3KHH5"/>
<evidence type="ECO:0000313" key="1">
    <source>
        <dbReference type="EMBL" id="QJA66360.1"/>
    </source>
</evidence>